<proteinExistence type="predicted"/>
<reference evidence="2" key="1">
    <citation type="journal article" date="2021" name="bioRxiv">
        <title>Whole Genome Assembly and Annotation of Northern Wild Rice, Zizania palustris L., Supports a Whole Genome Duplication in the Zizania Genus.</title>
        <authorList>
            <person name="Haas M."/>
            <person name="Kono T."/>
            <person name="Macchietto M."/>
            <person name="Millas R."/>
            <person name="McGilp L."/>
            <person name="Shao M."/>
            <person name="Duquette J."/>
            <person name="Hirsch C.N."/>
            <person name="Kimball J."/>
        </authorList>
    </citation>
    <scope>NUCLEOTIDE SEQUENCE</scope>
    <source>
        <tissue evidence="2">Fresh leaf tissue</tissue>
    </source>
</reference>
<comment type="caution">
    <text evidence="2">The sequence shown here is derived from an EMBL/GenBank/DDBJ whole genome shotgun (WGS) entry which is preliminary data.</text>
</comment>
<feature type="compositionally biased region" description="Low complexity" evidence="1">
    <location>
        <begin position="64"/>
        <end position="82"/>
    </location>
</feature>
<dbReference type="Proteomes" id="UP000729402">
    <property type="component" value="Unassembled WGS sequence"/>
</dbReference>
<protein>
    <submittedName>
        <fullName evidence="2">Uncharacterized protein</fullName>
    </submittedName>
</protein>
<keyword evidence="3" id="KW-1185">Reference proteome</keyword>
<dbReference type="PANTHER" id="PTHR31860:SF19">
    <property type="entry name" value="OS04G0677400 PROTEIN"/>
    <property type="match status" value="1"/>
</dbReference>
<evidence type="ECO:0000313" key="2">
    <source>
        <dbReference type="EMBL" id="KAG8066723.1"/>
    </source>
</evidence>
<dbReference type="EMBL" id="JAAALK010000285">
    <property type="protein sequence ID" value="KAG8066723.1"/>
    <property type="molecule type" value="Genomic_DNA"/>
</dbReference>
<name>A0A8J5W034_ZIZPA</name>
<dbReference type="PANTHER" id="PTHR31860">
    <property type="entry name" value="HEAT-INDUCIBLE TRANSCRIPTION REPRESSOR (DUF639)-RELATED"/>
    <property type="match status" value="1"/>
</dbReference>
<dbReference type="OrthoDB" id="742491at2759"/>
<evidence type="ECO:0000256" key="1">
    <source>
        <dbReference type="SAM" id="MobiDB-lite"/>
    </source>
</evidence>
<dbReference type="AlphaFoldDB" id="A0A8J5W034"/>
<feature type="compositionally biased region" description="Low complexity" evidence="1">
    <location>
        <begin position="34"/>
        <end position="44"/>
    </location>
</feature>
<evidence type="ECO:0000313" key="3">
    <source>
        <dbReference type="Proteomes" id="UP000729402"/>
    </source>
</evidence>
<organism evidence="2 3">
    <name type="scientific">Zizania palustris</name>
    <name type="common">Northern wild rice</name>
    <dbReference type="NCBI Taxonomy" id="103762"/>
    <lineage>
        <taxon>Eukaryota</taxon>
        <taxon>Viridiplantae</taxon>
        <taxon>Streptophyta</taxon>
        <taxon>Embryophyta</taxon>
        <taxon>Tracheophyta</taxon>
        <taxon>Spermatophyta</taxon>
        <taxon>Magnoliopsida</taxon>
        <taxon>Liliopsida</taxon>
        <taxon>Poales</taxon>
        <taxon>Poaceae</taxon>
        <taxon>BOP clade</taxon>
        <taxon>Oryzoideae</taxon>
        <taxon>Oryzeae</taxon>
        <taxon>Zizaniinae</taxon>
        <taxon>Zizania</taxon>
    </lineage>
</organism>
<reference evidence="2" key="2">
    <citation type="submission" date="2021-02" db="EMBL/GenBank/DDBJ databases">
        <authorList>
            <person name="Kimball J.A."/>
            <person name="Haas M.W."/>
            <person name="Macchietto M."/>
            <person name="Kono T."/>
            <person name="Duquette J."/>
            <person name="Shao M."/>
        </authorList>
    </citation>
    <scope>NUCLEOTIDE SEQUENCE</scope>
    <source>
        <tissue evidence="2">Fresh leaf tissue</tissue>
    </source>
</reference>
<feature type="region of interest" description="Disordered" evidence="1">
    <location>
        <begin position="1"/>
        <end position="85"/>
    </location>
</feature>
<sequence length="281" mass="31311">MGPLRPPRTSASALTASRRRQHQARPHGSGGGTTTTAAAATDAAYVALRHRPSVPSRLPPPPSSTGAPGSPACRPSSCSGDSSRGRRHTAMITFHGIVQNNSQTSNPTYLWCHDNQADSSTHWESGTSTWPWRLTLTNHALHFEDIDVDLAYNKAVWYDLSRDLKQNIKLHLFDKAAMYKSSSTELVFFEFPQFKGHTRRDYWFIRKYKLLNFQKAAALSVATLGILRYRTVKEGFNILPAHFKAILAFNLEENLPKGDKVLEALYGQLQTCSLLKAAQMN</sequence>
<gene>
    <name evidence="2" type="ORF">GUJ93_ZPchr0004g40048</name>
</gene>
<accession>A0A8J5W034</accession>